<keyword evidence="1" id="KW-0732">Signal</keyword>
<name>A0A4R7V444_9PSEU</name>
<sequence length="196" mass="20942">MTARFTQAWPRIRRMHVGCVAVALVTITACTSDPAIVAPSSTTPLSTLRPKAPMGVSAAELASRTAVESYTAMWMTMADVAETADWRSPRLSQHATGTALSTISRGIYLDHTNGWVSRGRPALSPSVAGVEPTDKPTRVRITDCGDSTSWLKYDATTGQLVDDDPGGRRAITAVVDKQDNGAWMVSDFAVQELGSC</sequence>
<keyword evidence="3" id="KW-1185">Reference proteome</keyword>
<proteinExistence type="predicted"/>
<feature type="chain" id="PRO_5038947717" description="Secreted protein/lipoprotein" evidence="1">
    <location>
        <begin position="32"/>
        <end position="196"/>
    </location>
</feature>
<feature type="signal peptide" evidence="1">
    <location>
        <begin position="1"/>
        <end position="31"/>
    </location>
</feature>
<organism evidence="2 3">
    <name type="scientific">Actinophytocola oryzae</name>
    <dbReference type="NCBI Taxonomy" id="502181"/>
    <lineage>
        <taxon>Bacteria</taxon>
        <taxon>Bacillati</taxon>
        <taxon>Actinomycetota</taxon>
        <taxon>Actinomycetes</taxon>
        <taxon>Pseudonocardiales</taxon>
        <taxon>Pseudonocardiaceae</taxon>
    </lineage>
</organism>
<dbReference type="PROSITE" id="PS51257">
    <property type="entry name" value="PROKAR_LIPOPROTEIN"/>
    <property type="match status" value="1"/>
</dbReference>
<evidence type="ECO:0000313" key="2">
    <source>
        <dbReference type="EMBL" id="TDV44173.1"/>
    </source>
</evidence>
<accession>A0A4R7V444</accession>
<dbReference type="AlphaFoldDB" id="A0A4R7V444"/>
<comment type="caution">
    <text evidence="2">The sequence shown here is derived from an EMBL/GenBank/DDBJ whole genome shotgun (WGS) entry which is preliminary data.</text>
</comment>
<dbReference type="Proteomes" id="UP000294927">
    <property type="component" value="Unassembled WGS sequence"/>
</dbReference>
<dbReference type="EMBL" id="SOCP01000014">
    <property type="protein sequence ID" value="TDV44173.1"/>
    <property type="molecule type" value="Genomic_DNA"/>
</dbReference>
<protein>
    <recommendedName>
        <fullName evidence="4">Secreted protein/lipoprotein</fullName>
    </recommendedName>
</protein>
<evidence type="ECO:0000256" key="1">
    <source>
        <dbReference type="SAM" id="SignalP"/>
    </source>
</evidence>
<evidence type="ECO:0008006" key="4">
    <source>
        <dbReference type="Google" id="ProtNLM"/>
    </source>
</evidence>
<reference evidence="2 3" key="1">
    <citation type="submission" date="2019-03" db="EMBL/GenBank/DDBJ databases">
        <title>Genomic Encyclopedia of Archaeal and Bacterial Type Strains, Phase II (KMG-II): from individual species to whole genera.</title>
        <authorList>
            <person name="Goeker M."/>
        </authorList>
    </citation>
    <scope>NUCLEOTIDE SEQUENCE [LARGE SCALE GENOMIC DNA]</scope>
    <source>
        <strain evidence="2 3">DSM 45499</strain>
    </source>
</reference>
<gene>
    <name evidence="2" type="ORF">CLV71_11482</name>
</gene>
<evidence type="ECO:0000313" key="3">
    <source>
        <dbReference type="Proteomes" id="UP000294927"/>
    </source>
</evidence>